<keyword evidence="3" id="KW-1185">Reference proteome</keyword>
<dbReference type="InterPro" id="IPR028938">
    <property type="entry name" value="Rsf1-like"/>
</dbReference>
<dbReference type="GO" id="GO:0031213">
    <property type="term" value="C:RSF complex"/>
    <property type="evidence" value="ECO:0007669"/>
    <property type="project" value="InterPro"/>
</dbReference>
<evidence type="ECO:0000313" key="3">
    <source>
        <dbReference type="Proteomes" id="UP000291022"/>
    </source>
</evidence>
<reference evidence="2" key="3">
    <citation type="submission" date="2025-09" db="UniProtKB">
        <authorList>
            <consortium name="Ensembl"/>
        </authorList>
    </citation>
    <scope>IDENTIFICATION</scope>
</reference>
<dbReference type="AlphaFoldDB" id="A0A452RA27"/>
<dbReference type="STRING" id="9643.ENSUAMP00000015472"/>
<reference evidence="2" key="2">
    <citation type="submission" date="2025-08" db="UniProtKB">
        <authorList>
            <consortium name="Ensembl"/>
        </authorList>
    </citation>
    <scope>IDENTIFICATION</scope>
</reference>
<dbReference type="GO" id="GO:0042393">
    <property type="term" value="F:histone binding"/>
    <property type="evidence" value="ECO:0007669"/>
    <property type="project" value="TreeGrafter"/>
</dbReference>
<dbReference type="PANTHER" id="PTHR14296:SF16">
    <property type="entry name" value="REMODELING AND SPACING FACTOR 1"/>
    <property type="match status" value="1"/>
</dbReference>
<dbReference type="Proteomes" id="UP000291022">
    <property type="component" value="Unassembled WGS sequence"/>
</dbReference>
<proteinExistence type="predicted"/>
<name>A0A452RA27_URSAM</name>
<dbReference type="GeneTree" id="ENSGT00940000175310"/>
<evidence type="ECO:0000256" key="1">
    <source>
        <dbReference type="SAM" id="MobiDB-lite"/>
    </source>
</evidence>
<dbReference type="GO" id="GO:0045892">
    <property type="term" value="P:negative regulation of DNA-templated transcription"/>
    <property type="evidence" value="ECO:0007669"/>
    <property type="project" value="TreeGrafter"/>
</dbReference>
<protein>
    <recommendedName>
        <fullName evidence="4">Remodeling and spacing factor 1</fullName>
    </recommendedName>
</protein>
<sequence>MAAAAAAAAAAMAPPGCPGSCPNFAVVCSFLERYGPLLDLPELPFPELERVLQAPPPDVGSGEGKRGARTPGGKRPWHAPSLLARVSLPFPSRADLTPKTPFSE</sequence>
<evidence type="ECO:0000313" key="2">
    <source>
        <dbReference type="Ensembl" id="ENSUAMP00000015472.1"/>
    </source>
</evidence>
<reference evidence="3" key="1">
    <citation type="submission" date="2016-06" db="EMBL/GenBank/DDBJ databases">
        <title>De novo assembly and RNA-Seq shows season-dependent expression and editing in black bear kidneys.</title>
        <authorList>
            <person name="Korstanje R."/>
            <person name="Srivastava A."/>
            <person name="Sarsani V.K."/>
            <person name="Sheehan S.M."/>
            <person name="Seger R.L."/>
            <person name="Barter M.E."/>
            <person name="Lindqvist C."/>
            <person name="Brody L.C."/>
            <person name="Mullikin J.C."/>
        </authorList>
    </citation>
    <scope>NUCLEOTIDE SEQUENCE [LARGE SCALE GENOMIC DNA]</scope>
</reference>
<dbReference type="Ensembl" id="ENSUAMT00000017341.1">
    <property type="protein sequence ID" value="ENSUAMP00000015472.1"/>
    <property type="gene ID" value="ENSUAMG00000012388.1"/>
</dbReference>
<organism evidence="2 3">
    <name type="scientific">Ursus americanus</name>
    <name type="common">American black bear</name>
    <name type="synonym">Euarctos americanus</name>
    <dbReference type="NCBI Taxonomy" id="9643"/>
    <lineage>
        <taxon>Eukaryota</taxon>
        <taxon>Metazoa</taxon>
        <taxon>Chordata</taxon>
        <taxon>Craniata</taxon>
        <taxon>Vertebrata</taxon>
        <taxon>Euteleostomi</taxon>
        <taxon>Mammalia</taxon>
        <taxon>Eutheria</taxon>
        <taxon>Laurasiatheria</taxon>
        <taxon>Carnivora</taxon>
        <taxon>Caniformia</taxon>
        <taxon>Ursidae</taxon>
        <taxon>Ursus</taxon>
    </lineage>
</organism>
<feature type="region of interest" description="Disordered" evidence="1">
    <location>
        <begin position="52"/>
        <end position="80"/>
    </location>
</feature>
<accession>A0A452RA27</accession>
<evidence type="ECO:0008006" key="4">
    <source>
        <dbReference type="Google" id="ProtNLM"/>
    </source>
</evidence>
<dbReference type="PANTHER" id="PTHR14296">
    <property type="entry name" value="REMODELING AND SPACING FACTOR 1"/>
    <property type="match status" value="1"/>
</dbReference>